<protein>
    <submittedName>
        <fullName evidence="3">Aliphatic amidase amiE</fullName>
    </submittedName>
</protein>
<accession>A0A367ZQV3</accession>
<dbReference type="InterPro" id="IPR036526">
    <property type="entry name" value="C-N_Hydrolase_sf"/>
</dbReference>
<dbReference type="PANTHER" id="PTHR43674:SF16">
    <property type="entry name" value="CARBON-NITROGEN FAMILY, PUTATIVE (AFU_ORTHOLOGUE AFUA_5G02350)-RELATED"/>
    <property type="match status" value="1"/>
</dbReference>
<evidence type="ECO:0000256" key="1">
    <source>
        <dbReference type="ARBA" id="ARBA00022801"/>
    </source>
</evidence>
<dbReference type="Gene3D" id="3.60.110.10">
    <property type="entry name" value="Carbon-nitrogen hydrolase"/>
    <property type="match status" value="1"/>
</dbReference>
<dbReference type="PROSITE" id="PS50263">
    <property type="entry name" value="CN_HYDROLASE"/>
    <property type="match status" value="1"/>
</dbReference>
<organism evidence="3 4">
    <name type="scientific">Candidatus Ozemobacter sibiricus</name>
    <dbReference type="NCBI Taxonomy" id="2268124"/>
    <lineage>
        <taxon>Bacteria</taxon>
        <taxon>Candidatus Ozemobacteria</taxon>
        <taxon>Candidatus Ozemobacterales</taxon>
        <taxon>Candidatus Ozemobacteraceae</taxon>
        <taxon>Candidatus Ozemobacter</taxon>
    </lineage>
</organism>
<feature type="domain" description="CN hydrolase" evidence="2">
    <location>
        <begin position="4"/>
        <end position="247"/>
    </location>
</feature>
<comment type="caution">
    <text evidence="3">The sequence shown here is derived from an EMBL/GenBank/DDBJ whole genome shotgun (WGS) entry which is preliminary data.</text>
</comment>
<reference evidence="3 4" key="1">
    <citation type="submission" date="2018-05" db="EMBL/GenBank/DDBJ databases">
        <title>A metagenomic window into the 2 km-deep terrestrial subsurface aquifer revealed taxonomically and functionally diverse microbial community comprising novel uncultured bacterial lineages.</title>
        <authorList>
            <person name="Kadnikov V.V."/>
            <person name="Mardanov A.V."/>
            <person name="Beletsky A.V."/>
            <person name="Banks D."/>
            <person name="Pimenov N.V."/>
            <person name="Frank Y.A."/>
            <person name="Karnachuk O.V."/>
            <person name="Ravin N.V."/>
        </authorList>
    </citation>
    <scope>NUCLEOTIDE SEQUENCE [LARGE SCALE GENOMIC DNA]</scope>
    <source>
        <strain evidence="3">BY5</strain>
    </source>
</reference>
<dbReference type="Proteomes" id="UP000252355">
    <property type="component" value="Unassembled WGS sequence"/>
</dbReference>
<gene>
    <name evidence="3" type="ORF">OZSIB_3239</name>
</gene>
<proteinExistence type="predicted"/>
<dbReference type="GO" id="GO:0016811">
    <property type="term" value="F:hydrolase activity, acting on carbon-nitrogen (but not peptide) bonds, in linear amides"/>
    <property type="evidence" value="ECO:0007669"/>
    <property type="project" value="TreeGrafter"/>
</dbReference>
<keyword evidence="1" id="KW-0378">Hydrolase</keyword>
<name>A0A367ZQV3_9BACT</name>
<dbReference type="InterPro" id="IPR003010">
    <property type="entry name" value="C-N_Hydrolase"/>
</dbReference>
<dbReference type="PANTHER" id="PTHR43674">
    <property type="entry name" value="NITRILASE C965.09-RELATED"/>
    <property type="match status" value="1"/>
</dbReference>
<dbReference type="InterPro" id="IPR050345">
    <property type="entry name" value="Aliph_Amidase/BUP"/>
</dbReference>
<dbReference type="AlphaFoldDB" id="A0A367ZQV3"/>
<evidence type="ECO:0000313" key="3">
    <source>
        <dbReference type="EMBL" id="RCK80493.1"/>
    </source>
</evidence>
<dbReference type="Pfam" id="PF00795">
    <property type="entry name" value="CN_hydrolase"/>
    <property type="match status" value="1"/>
</dbReference>
<dbReference type="CDD" id="cd07197">
    <property type="entry name" value="nitrilase"/>
    <property type="match status" value="1"/>
</dbReference>
<evidence type="ECO:0000259" key="2">
    <source>
        <dbReference type="PROSITE" id="PS50263"/>
    </source>
</evidence>
<dbReference type="EMBL" id="QOQW01000006">
    <property type="protein sequence ID" value="RCK80493.1"/>
    <property type="molecule type" value="Genomic_DNA"/>
</dbReference>
<sequence length="297" mass="33452">MKRIVTAALQFSVEPMAVERNLQRAYELLCQCHETTKAELVVLPESFTTGFTPVGDVRDLWKTVDTIPGRLTDRAVAWAKELNTYIVFPTYERGKREDIVYNSAALVGPQGVLGVYRKTHPFPTERREAGGWTTPGHKPLCVETPIGNIGIVICYDGDFPELARVTTLQGAEIICRPSAFMRTFDHWELTNRARAYDNHVYWVAANSVGPDAGGSWFFGSSMIVHPTGVKMAQARACDEFIWAELDPDPIRTVVPNASAPQHFDHLEDRNLTSYAGILRQGRSAFEPARRIPYQRWR</sequence>
<evidence type="ECO:0000313" key="4">
    <source>
        <dbReference type="Proteomes" id="UP000252355"/>
    </source>
</evidence>
<dbReference type="SUPFAM" id="SSF56317">
    <property type="entry name" value="Carbon-nitrogen hydrolase"/>
    <property type="match status" value="1"/>
</dbReference>